<name>A0A1G8MD28_9LACT</name>
<dbReference type="SUPFAM" id="SSF161098">
    <property type="entry name" value="MetI-like"/>
    <property type="match status" value="1"/>
</dbReference>
<keyword evidence="10" id="KW-1185">Reference proteome</keyword>
<dbReference type="GO" id="GO:0055085">
    <property type="term" value="P:transmembrane transport"/>
    <property type="evidence" value="ECO:0007669"/>
    <property type="project" value="InterPro"/>
</dbReference>
<evidence type="ECO:0000256" key="6">
    <source>
        <dbReference type="ARBA" id="ARBA00023136"/>
    </source>
</evidence>
<dbReference type="OrthoDB" id="358217at2"/>
<keyword evidence="6 7" id="KW-0472">Membrane</keyword>
<feature type="transmembrane region" description="Helical" evidence="7">
    <location>
        <begin position="20"/>
        <end position="43"/>
    </location>
</feature>
<comment type="similarity">
    <text evidence="7">Belongs to the binding-protein-dependent transport system permease family.</text>
</comment>
<protein>
    <submittedName>
        <fullName evidence="9">ABC transporter permease</fullName>
    </submittedName>
</protein>
<keyword evidence="5 7" id="KW-1133">Transmembrane helix</keyword>
<feature type="transmembrane region" description="Helical" evidence="7">
    <location>
        <begin position="229"/>
        <end position="248"/>
    </location>
</feature>
<sequence>MGTRDKDGVNLVIQKIKKQWIKFSFLALITLTLLAWISLIPSLDFLFQKEYWLNFKIFSNNLLGFNKSSIAFLSKKKWLIALEETLETLKMSLLAITIATFIALPFALLTARNYAFGSLTLHTSKPKRLLYYVTRFIVLVFRSVPEVMWAMIFIYLFKPGILPGALALGIHNAGVLSKLISELIEEINPKPIQQLVTQGASLMTLQFYGFIPLLMAKTLTYILYRLDNIVRSSLIVGLVGAGGLGMQFRLAMSFFKYTHITLYLMCYLLLVFLIDGISNQLKRLIRFI</sequence>
<dbReference type="EMBL" id="PNHE01000001">
    <property type="protein sequence ID" value="PMC59147.1"/>
    <property type="molecule type" value="Genomic_DNA"/>
</dbReference>
<comment type="caution">
    <text evidence="9">The sequence shown here is derived from an EMBL/GenBank/DDBJ whole genome shotgun (WGS) entry which is preliminary data.</text>
</comment>
<keyword evidence="3" id="KW-1003">Cell membrane</keyword>
<feature type="domain" description="ABC transmembrane type-1" evidence="8">
    <location>
        <begin position="85"/>
        <end position="278"/>
    </location>
</feature>
<evidence type="ECO:0000256" key="1">
    <source>
        <dbReference type="ARBA" id="ARBA00004651"/>
    </source>
</evidence>
<gene>
    <name evidence="9" type="ORF">CJ205_00115</name>
</gene>
<dbReference type="Gene3D" id="1.10.3720.10">
    <property type="entry name" value="MetI-like"/>
    <property type="match status" value="1"/>
</dbReference>
<dbReference type="STRING" id="84521.SAMN04487994_10313"/>
<dbReference type="PANTHER" id="PTHR30043:SF1">
    <property type="entry name" value="ABC TRANSPORT SYSTEM PERMEASE PROTEIN P69"/>
    <property type="match status" value="1"/>
</dbReference>
<dbReference type="Proteomes" id="UP000235682">
    <property type="component" value="Unassembled WGS sequence"/>
</dbReference>
<organism evidence="9 10">
    <name type="scientific">Dolosicoccus paucivorans</name>
    <dbReference type="NCBI Taxonomy" id="84521"/>
    <lineage>
        <taxon>Bacteria</taxon>
        <taxon>Bacillati</taxon>
        <taxon>Bacillota</taxon>
        <taxon>Bacilli</taxon>
        <taxon>Lactobacillales</taxon>
        <taxon>Aerococcaceae</taxon>
        <taxon>Dolosicoccus</taxon>
    </lineage>
</organism>
<evidence type="ECO:0000256" key="2">
    <source>
        <dbReference type="ARBA" id="ARBA00022448"/>
    </source>
</evidence>
<evidence type="ECO:0000256" key="3">
    <source>
        <dbReference type="ARBA" id="ARBA00022475"/>
    </source>
</evidence>
<dbReference type="AlphaFoldDB" id="A0A1G8MD28"/>
<evidence type="ECO:0000256" key="4">
    <source>
        <dbReference type="ARBA" id="ARBA00022692"/>
    </source>
</evidence>
<feature type="transmembrane region" description="Helical" evidence="7">
    <location>
        <begin position="260"/>
        <end position="278"/>
    </location>
</feature>
<feature type="transmembrane region" description="Helical" evidence="7">
    <location>
        <begin position="132"/>
        <end position="157"/>
    </location>
</feature>
<dbReference type="GO" id="GO:0005886">
    <property type="term" value="C:plasma membrane"/>
    <property type="evidence" value="ECO:0007669"/>
    <property type="project" value="UniProtKB-SubCell"/>
</dbReference>
<dbReference type="InterPro" id="IPR000515">
    <property type="entry name" value="MetI-like"/>
</dbReference>
<evidence type="ECO:0000313" key="10">
    <source>
        <dbReference type="Proteomes" id="UP000235682"/>
    </source>
</evidence>
<evidence type="ECO:0000313" key="9">
    <source>
        <dbReference type="EMBL" id="PMC59147.1"/>
    </source>
</evidence>
<dbReference type="PROSITE" id="PS50928">
    <property type="entry name" value="ABC_TM1"/>
    <property type="match status" value="1"/>
</dbReference>
<keyword evidence="2 7" id="KW-0813">Transport</keyword>
<feature type="transmembrane region" description="Helical" evidence="7">
    <location>
        <begin position="91"/>
        <end position="111"/>
    </location>
</feature>
<proteinExistence type="inferred from homology"/>
<evidence type="ECO:0000259" key="8">
    <source>
        <dbReference type="PROSITE" id="PS50928"/>
    </source>
</evidence>
<evidence type="ECO:0000256" key="5">
    <source>
        <dbReference type="ARBA" id="ARBA00022989"/>
    </source>
</evidence>
<reference evidence="9 10" key="1">
    <citation type="submission" date="2017-09" db="EMBL/GenBank/DDBJ databases">
        <title>Bacterial strain isolated from the female urinary microbiota.</title>
        <authorList>
            <person name="Thomas-White K."/>
            <person name="Kumar N."/>
            <person name="Forster S."/>
            <person name="Putonti C."/>
            <person name="Lawley T."/>
            <person name="Wolfe A.J."/>
        </authorList>
    </citation>
    <scope>NUCLEOTIDE SEQUENCE [LARGE SCALE GENOMIC DNA]</scope>
    <source>
        <strain evidence="9 10">UMB0852</strain>
    </source>
</reference>
<dbReference type="Pfam" id="PF00528">
    <property type="entry name" value="BPD_transp_1"/>
    <property type="match status" value="1"/>
</dbReference>
<dbReference type="CDD" id="cd06261">
    <property type="entry name" value="TM_PBP2"/>
    <property type="match status" value="1"/>
</dbReference>
<keyword evidence="4 7" id="KW-0812">Transmembrane</keyword>
<comment type="subcellular location">
    <subcellularLocation>
        <location evidence="1 7">Cell membrane</location>
        <topology evidence="1 7">Multi-pass membrane protein</topology>
    </subcellularLocation>
</comment>
<dbReference type="InterPro" id="IPR035906">
    <property type="entry name" value="MetI-like_sf"/>
</dbReference>
<dbReference type="PANTHER" id="PTHR30043">
    <property type="entry name" value="PHOSPHONATES TRANSPORT SYSTEM PERMEASE PROTEIN"/>
    <property type="match status" value="1"/>
</dbReference>
<evidence type="ECO:0000256" key="7">
    <source>
        <dbReference type="RuleBase" id="RU363032"/>
    </source>
</evidence>
<feature type="transmembrane region" description="Helical" evidence="7">
    <location>
        <begin position="205"/>
        <end position="224"/>
    </location>
</feature>
<accession>A0A1G8MD28</accession>